<feature type="region of interest" description="Disordered" evidence="6">
    <location>
        <begin position="309"/>
        <end position="369"/>
    </location>
</feature>
<evidence type="ECO:0000256" key="6">
    <source>
        <dbReference type="SAM" id="MobiDB-lite"/>
    </source>
</evidence>
<sequence>MIKEGSSAKFSCNAHANPSQMSYNWYISGKLVPEAKKRDYIINSVDRRLHNAIIRCDVTNSIGKTVQAAKLNVSYPPLFLTRPESSSGSPGENVQLSCRVDSNPKALYQWYHKSFLVGHSENITIKVDERQTGEYVCKAFVPGYEDITASAMLYMKQSPIIRNGNRFESGAVGETGSFSCSGLSVPPAKYVTWFFNGAKINIHSEKYTIQDKLSSNEVESTLIIKKIDEKDFGSYSCTVSNDLGEDTDIMHLRKRSALPLLVIMAAVIGGVILTIAVIMIVVLCRRSSTSSNKKLNNLLTIHRTVIKGNHNNNSSTSADEISNNSSEMNKVEVRTSSSLSQEECWGERSEDSYKNPPLSVSPPLQGVGGGDINSYNTQTQRIILQKPTSIDVVDSMNYRDTYGSGIAHLNGGYTSNNASSSPLMKSNDNIFSSSAHPSSYYANTKYTHPTSSGNGVVGSSGSGYHHGGGQHGGFDYIIPPAQQSTPRSNSSSVVSNNINNLDNYCVYVNSTALLQPGLTATTQNVGKVSSLATHV</sequence>
<accession>A0A0K2U7B4</accession>
<evidence type="ECO:0000256" key="2">
    <source>
        <dbReference type="ARBA" id="ARBA00023136"/>
    </source>
</evidence>
<evidence type="ECO:0000256" key="5">
    <source>
        <dbReference type="ARBA" id="ARBA00023319"/>
    </source>
</evidence>
<dbReference type="GO" id="GO:0005911">
    <property type="term" value="C:cell-cell junction"/>
    <property type="evidence" value="ECO:0007669"/>
    <property type="project" value="TreeGrafter"/>
</dbReference>
<feature type="domain" description="Ig-like" evidence="8">
    <location>
        <begin position="159"/>
        <end position="253"/>
    </location>
</feature>
<dbReference type="PANTHER" id="PTHR11640">
    <property type="entry name" value="NEPHRIN"/>
    <property type="match status" value="1"/>
</dbReference>
<evidence type="ECO:0000256" key="7">
    <source>
        <dbReference type="SAM" id="Phobius"/>
    </source>
</evidence>
<dbReference type="InterPro" id="IPR003599">
    <property type="entry name" value="Ig_sub"/>
</dbReference>
<reference evidence="9" key="1">
    <citation type="submission" date="2014-05" db="EMBL/GenBank/DDBJ databases">
        <authorList>
            <person name="Chronopoulou M."/>
        </authorList>
    </citation>
    <scope>NUCLEOTIDE SEQUENCE</scope>
    <source>
        <tissue evidence="9">Whole organism</tissue>
    </source>
</reference>
<dbReference type="OrthoDB" id="6413693at2759"/>
<keyword evidence="7" id="KW-0812">Transmembrane</keyword>
<feature type="compositionally biased region" description="Polar residues" evidence="6">
    <location>
        <begin position="309"/>
        <end position="341"/>
    </location>
</feature>
<keyword evidence="3" id="KW-1015">Disulfide bond</keyword>
<dbReference type="GO" id="GO:0005886">
    <property type="term" value="C:plasma membrane"/>
    <property type="evidence" value="ECO:0007669"/>
    <property type="project" value="TreeGrafter"/>
</dbReference>
<dbReference type="EMBL" id="HACA01016798">
    <property type="protein sequence ID" value="CDW34159.1"/>
    <property type="molecule type" value="Transcribed_RNA"/>
</dbReference>
<dbReference type="PANTHER" id="PTHR11640:SF31">
    <property type="entry name" value="IRREGULAR CHIASM C-ROUGHEST PROTEIN-RELATED"/>
    <property type="match status" value="1"/>
</dbReference>
<feature type="transmembrane region" description="Helical" evidence="7">
    <location>
        <begin position="260"/>
        <end position="283"/>
    </location>
</feature>
<dbReference type="SMART" id="SM00409">
    <property type="entry name" value="IG"/>
    <property type="match status" value="3"/>
</dbReference>
<name>A0A0K2U7B4_LEPSM</name>
<dbReference type="AlphaFoldDB" id="A0A0K2U7B4"/>
<dbReference type="InterPro" id="IPR013783">
    <property type="entry name" value="Ig-like_fold"/>
</dbReference>
<feature type="domain" description="Ig-like" evidence="8">
    <location>
        <begin position="1"/>
        <end position="74"/>
    </location>
</feature>
<dbReference type="InterPro" id="IPR051275">
    <property type="entry name" value="Cell_adhesion_signaling"/>
</dbReference>
<dbReference type="InterPro" id="IPR007110">
    <property type="entry name" value="Ig-like_dom"/>
</dbReference>
<keyword evidence="4" id="KW-0325">Glycoprotein</keyword>
<evidence type="ECO:0000256" key="3">
    <source>
        <dbReference type="ARBA" id="ARBA00023157"/>
    </source>
</evidence>
<dbReference type="GO" id="GO:0050839">
    <property type="term" value="F:cell adhesion molecule binding"/>
    <property type="evidence" value="ECO:0007669"/>
    <property type="project" value="TreeGrafter"/>
</dbReference>
<dbReference type="PROSITE" id="PS50835">
    <property type="entry name" value="IG_LIKE"/>
    <property type="match status" value="3"/>
</dbReference>
<dbReference type="Gene3D" id="2.60.40.10">
    <property type="entry name" value="Immunoglobulins"/>
    <property type="match status" value="3"/>
</dbReference>
<keyword evidence="7" id="KW-1133">Transmembrane helix</keyword>
<protein>
    <submittedName>
        <fullName evidence="9">Nephrinlike [Tribolium castaneum]</fullName>
    </submittedName>
</protein>
<evidence type="ECO:0000313" key="9">
    <source>
        <dbReference type="EMBL" id="CDW34159.1"/>
    </source>
</evidence>
<comment type="subcellular location">
    <subcellularLocation>
        <location evidence="1">Membrane</location>
        <topology evidence="1">Single-pass type I membrane protein</topology>
    </subcellularLocation>
</comment>
<evidence type="ECO:0000259" key="8">
    <source>
        <dbReference type="PROSITE" id="PS50835"/>
    </source>
</evidence>
<feature type="domain" description="Ig-like" evidence="8">
    <location>
        <begin position="76"/>
        <end position="139"/>
    </location>
</feature>
<evidence type="ECO:0000256" key="4">
    <source>
        <dbReference type="ARBA" id="ARBA00023180"/>
    </source>
</evidence>
<feature type="region of interest" description="Disordered" evidence="6">
    <location>
        <begin position="471"/>
        <end position="494"/>
    </location>
</feature>
<keyword evidence="5" id="KW-0393">Immunoglobulin domain</keyword>
<dbReference type="Pfam" id="PF13927">
    <property type="entry name" value="Ig_3"/>
    <property type="match status" value="2"/>
</dbReference>
<evidence type="ECO:0000256" key="1">
    <source>
        <dbReference type="ARBA" id="ARBA00004479"/>
    </source>
</evidence>
<dbReference type="GO" id="GO:0098609">
    <property type="term" value="P:cell-cell adhesion"/>
    <property type="evidence" value="ECO:0007669"/>
    <property type="project" value="TreeGrafter"/>
</dbReference>
<dbReference type="InterPro" id="IPR003598">
    <property type="entry name" value="Ig_sub2"/>
</dbReference>
<dbReference type="SMART" id="SM00408">
    <property type="entry name" value="IGc2"/>
    <property type="match status" value="2"/>
</dbReference>
<dbReference type="InterPro" id="IPR036179">
    <property type="entry name" value="Ig-like_dom_sf"/>
</dbReference>
<keyword evidence="2 7" id="KW-0472">Membrane</keyword>
<dbReference type="SUPFAM" id="SSF48726">
    <property type="entry name" value="Immunoglobulin"/>
    <property type="match status" value="2"/>
</dbReference>
<organism evidence="9">
    <name type="scientific">Lepeophtheirus salmonis</name>
    <name type="common">Salmon louse</name>
    <name type="synonym">Caligus salmonis</name>
    <dbReference type="NCBI Taxonomy" id="72036"/>
    <lineage>
        <taxon>Eukaryota</taxon>
        <taxon>Metazoa</taxon>
        <taxon>Ecdysozoa</taxon>
        <taxon>Arthropoda</taxon>
        <taxon>Crustacea</taxon>
        <taxon>Multicrustacea</taxon>
        <taxon>Hexanauplia</taxon>
        <taxon>Copepoda</taxon>
        <taxon>Siphonostomatoida</taxon>
        <taxon>Caligidae</taxon>
        <taxon>Lepeophtheirus</taxon>
    </lineage>
</organism>
<proteinExistence type="predicted"/>